<evidence type="ECO:0000256" key="2">
    <source>
        <dbReference type="ARBA" id="ARBA00022553"/>
    </source>
</evidence>
<dbReference type="Pfam" id="PF23562">
    <property type="entry name" value="AMP-binding_C_3"/>
    <property type="match status" value="1"/>
</dbReference>
<evidence type="ECO:0000259" key="4">
    <source>
        <dbReference type="Pfam" id="PF07993"/>
    </source>
</evidence>
<dbReference type="PROSITE" id="PS00455">
    <property type="entry name" value="AMP_BINDING"/>
    <property type="match status" value="1"/>
</dbReference>
<dbReference type="SUPFAM" id="SSF56801">
    <property type="entry name" value="Acetyl-CoA synthetase-like"/>
    <property type="match status" value="1"/>
</dbReference>
<dbReference type="InterPro" id="IPR000873">
    <property type="entry name" value="AMP-dep_synth/lig_dom"/>
</dbReference>
<dbReference type="OrthoDB" id="429813at2759"/>
<keyword evidence="6" id="KW-1185">Reference proteome</keyword>
<dbReference type="InterPro" id="IPR036291">
    <property type="entry name" value="NAD(P)-bd_dom_sf"/>
</dbReference>
<dbReference type="Gene3D" id="1.10.1200.10">
    <property type="entry name" value="ACP-like"/>
    <property type="match status" value="1"/>
</dbReference>
<dbReference type="Gene3D" id="3.40.50.12780">
    <property type="entry name" value="N-terminal domain of ligase-like"/>
    <property type="match status" value="1"/>
</dbReference>
<keyword evidence="2" id="KW-0597">Phosphoprotein</keyword>
<dbReference type="InterPro" id="IPR051414">
    <property type="entry name" value="Adenylate-forming_Reductase"/>
</dbReference>
<dbReference type="PANTHER" id="PTHR43439">
    <property type="entry name" value="PHENYLACETATE-COENZYME A LIGASE"/>
    <property type="match status" value="1"/>
</dbReference>
<dbReference type="Pfam" id="PF00501">
    <property type="entry name" value="AMP-binding"/>
    <property type="match status" value="1"/>
</dbReference>
<evidence type="ECO:0008006" key="7">
    <source>
        <dbReference type="Google" id="ProtNLM"/>
    </source>
</evidence>
<dbReference type="PANTHER" id="PTHR43439:SF2">
    <property type="entry name" value="ENZYME, PUTATIVE (JCVI)-RELATED"/>
    <property type="match status" value="1"/>
</dbReference>
<dbReference type="Proteomes" id="UP000799770">
    <property type="component" value="Unassembled WGS sequence"/>
</dbReference>
<dbReference type="SUPFAM" id="SSF47336">
    <property type="entry name" value="ACP-like"/>
    <property type="match status" value="1"/>
</dbReference>
<dbReference type="AlphaFoldDB" id="A0A6A5Z2E8"/>
<name>A0A6A5Z2E8_9PLEO</name>
<sequence length="1049" mass="115820">MATSYGSRLMPVVVDQIARQQPDLKYASVPLTANISDGFKDVTFSDIASAVNHVALWIDRTLGRSTGFSTIAYMGHGDLRYVIVFLAAVKCGYKVLLPSLRNSLWMNALLLEQTECAYLLYATEIDALIEPLLEHRPNLQTFPVQPLETLVRPETPHYPYDKSYEEAKWDPILILHSSGSTGAPRPIQMNHNTFAVGDNDRNLPTVPGRVNQNWSLWDFPQPEYFFSPFPAFHLAGFSSMIMLPIYYPNATLVLSPPTRPPTGQLVSEIMDYLELKSIFCPPIIAEQLIQEPGGLEKCKSLKFLLYAGGPLSQTAGDALSSVTDVCQFYGQTETGAVQALVPKWEDWASLEWHPLQEAVMEPAIDGTFEMVMYRNPALEGVRNVSCNFPNEEVWRTKDLFRPHPSKAGLWRFHGRADDIIVLSNGEKFNPVPSETQIAAHPLLAGALIIGNGRPQASLILEPKEHAPDAKVLFEAVWSVIEKANTEAPGHGRITRDMVLTASKEKPFDRSPKGTIIRISTGEKYEKEIAELYEQGVSKNLQHIKLSSPYSPASIVRFVEQIVVSAFPGNSIGREDDLYVLGLDSLQTTEIISLLKAGVTPENGRHDVGWITAKLVYEHPSIASLSEAIHNRLASSNGISHIRNPEPDQRREKMERMVQKYSPQTQTEPPSGLHVLLTGSTGSLGTQILAKLSSSPEIARITCLDRGADASTRVMQSLSTWRPIPSLDSSRVSFYQADYSKPDFGLPVPILADLRANAGVVIHNAWKVDFNHSLSSFEAVHIRGMQNLINFSKSSRRHPHIIFISSISSVGNWHAILGDGRGDSGKKIVPEKIAPTPAVAQPFGYAESKAVAEKVLAGAALEPGGVKTSILRIGQIAGPIGEGNGGRWNEHEWFPLLLKTSKSLGKIPDASALDNIDWLPVDFLASVIADITLSLDEQALQVYHLVNPSLTTWAELLPAVQKLIGNTHSVSMEEWVSELEQVDENDREAVAAKPAVRILDFFRGMQKLKYIGTSDVILSTGNAQRCSPRLGQLGPVRPEWVERWIDDWGL</sequence>
<dbReference type="Pfam" id="PF07993">
    <property type="entry name" value="NAD_binding_4"/>
    <property type="match status" value="1"/>
</dbReference>
<evidence type="ECO:0000256" key="1">
    <source>
        <dbReference type="ARBA" id="ARBA00022450"/>
    </source>
</evidence>
<gene>
    <name evidence="5" type="ORF">BDV96DRAFT_601064</name>
</gene>
<dbReference type="SUPFAM" id="SSF51735">
    <property type="entry name" value="NAD(P)-binding Rossmann-fold domains"/>
    <property type="match status" value="1"/>
</dbReference>
<organism evidence="5 6">
    <name type="scientific">Lophiotrema nucula</name>
    <dbReference type="NCBI Taxonomy" id="690887"/>
    <lineage>
        <taxon>Eukaryota</taxon>
        <taxon>Fungi</taxon>
        <taxon>Dikarya</taxon>
        <taxon>Ascomycota</taxon>
        <taxon>Pezizomycotina</taxon>
        <taxon>Dothideomycetes</taxon>
        <taxon>Pleosporomycetidae</taxon>
        <taxon>Pleosporales</taxon>
        <taxon>Lophiotremataceae</taxon>
        <taxon>Lophiotrema</taxon>
    </lineage>
</organism>
<feature type="domain" description="Thioester reductase (TE)" evidence="4">
    <location>
        <begin position="676"/>
        <end position="927"/>
    </location>
</feature>
<dbReference type="InterPro" id="IPR020845">
    <property type="entry name" value="AMP-binding_CS"/>
</dbReference>
<feature type="domain" description="AMP-dependent synthetase/ligase" evidence="3">
    <location>
        <begin position="35"/>
        <end position="348"/>
    </location>
</feature>
<dbReference type="InterPro" id="IPR042099">
    <property type="entry name" value="ANL_N_sf"/>
</dbReference>
<evidence type="ECO:0000259" key="3">
    <source>
        <dbReference type="Pfam" id="PF00501"/>
    </source>
</evidence>
<keyword evidence="1" id="KW-0596">Phosphopantetheine</keyword>
<protein>
    <recommendedName>
        <fullName evidence="7">Carrier domain-containing protein</fullName>
    </recommendedName>
</protein>
<evidence type="ECO:0000313" key="6">
    <source>
        <dbReference type="Proteomes" id="UP000799770"/>
    </source>
</evidence>
<dbReference type="EMBL" id="ML977327">
    <property type="protein sequence ID" value="KAF2113570.1"/>
    <property type="molecule type" value="Genomic_DNA"/>
</dbReference>
<evidence type="ECO:0000313" key="5">
    <source>
        <dbReference type="EMBL" id="KAF2113570.1"/>
    </source>
</evidence>
<proteinExistence type="predicted"/>
<dbReference type="InterPro" id="IPR036736">
    <property type="entry name" value="ACP-like_sf"/>
</dbReference>
<dbReference type="InterPro" id="IPR013120">
    <property type="entry name" value="FAR_NAD-bd"/>
</dbReference>
<dbReference type="Gene3D" id="3.40.50.720">
    <property type="entry name" value="NAD(P)-binding Rossmann-like Domain"/>
    <property type="match status" value="1"/>
</dbReference>
<accession>A0A6A5Z2E8</accession>
<reference evidence="5" key="1">
    <citation type="journal article" date="2020" name="Stud. Mycol.">
        <title>101 Dothideomycetes genomes: a test case for predicting lifestyles and emergence of pathogens.</title>
        <authorList>
            <person name="Haridas S."/>
            <person name="Albert R."/>
            <person name="Binder M."/>
            <person name="Bloem J."/>
            <person name="Labutti K."/>
            <person name="Salamov A."/>
            <person name="Andreopoulos B."/>
            <person name="Baker S."/>
            <person name="Barry K."/>
            <person name="Bills G."/>
            <person name="Bluhm B."/>
            <person name="Cannon C."/>
            <person name="Castanera R."/>
            <person name="Culley D."/>
            <person name="Daum C."/>
            <person name="Ezra D."/>
            <person name="Gonzalez J."/>
            <person name="Henrissat B."/>
            <person name="Kuo A."/>
            <person name="Liang C."/>
            <person name="Lipzen A."/>
            <person name="Lutzoni F."/>
            <person name="Magnuson J."/>
            <person name="Mondo S."/>
            <person name="Nolan M."/>
            <person name="Ohm R."/>
            <person name="Pangilinan J."/>
            <person name="Park H.-J."/>
            <person name="Ramirez L."/>
            <person name="Alfaro M."/>
            <person name="Sun H."/>
            <person name="Tritt A."/>
            <person name="Yoshinaga Y."/>
            <person name="Zwiers L.-H."/>
            <person name="Turgeon B."/>
            <person name="Goodwin S."/>
            <person name="Spatafora J."/>
            <person name="Crous P."/>
            <person name="Grigoriev I."/>
        </authorList>
    </citation>
    <scope>NUCLEOTIDE SEQUENCE</scope>
    <source>
        <strain evidence="5">CBS 627.86</strain>
    </source>
</reference>